<feature type="region of interest" description="Disordered" evidence="1">
    <location>
        <begin position="129"/>
        <end position="153"/>
    </location>
</feature>
<dbReference type="EMBL" id="JAGKHQ010000005">
    <property type="protein sequence ID" value="KAG7516229.1"/>
    <property type="molecule type" value="Genomic_DNA"/>
</dbReference>
<reference evidence="2 3" key="1">
    <citation type="journal article" date="2021" name="Sci. Rep.">
        <title>Chromosome anchoring in Senegalese sole (Solea senegalensis) reveals sex-associated markers and genome rearrangements in flatfish.</title>
        <authorList>
            <person name="Guerrero-Cozar I."/>
            <person name="Gomez-Garrido J."/>
            <person name="Berbel C."/>
            <person name="Martinez-Blanch J.F."/>
            <person name="Alioto T."/>
            <person name="Claros M.G."/>
            <person name="Gagnaire P.A."/>
            <person name="Manchado M."/>
        </authorList>
    </citation>
    <scope>NUCLEOTIDE SEQUENCE [LARGE SCALE GENOMIC DNA]</scope>
    <source>
        <strain evidence="2">Sse05_10M</strain>
    </source>
</reference>
<evidence type="ECO:0000313" key="3">
    <source>
        <dbReference type="Proteomes" id="UP000693946"/>
    </source>
</evidence>
<proteinExistence type="predicted"/>
<evidence type="ECO:0000256" key="1">
    <source>
        <dbReference type="SAM" id="MobiDB-lite"/>
    </source>
</evidence>
<sequence length="244" mass="26819">MWLKPEEILLKNAFKLWLTEKDNEYFVLQRRRGYGEGGGGLTGRVLQTTRIELYKEYSHCNSSELTWSEVAGSVPDLAVVHWNRTKPNLLLTDTAHQVTNPECVVPPPVASRARVSRTARLIWIQAQRHLEKSSESKTSAGGRGRRPTPHPTVLNPLRQLRPALPLCFSHSIPAPLLLSLPALHLLSPHLTTCPASPLLSCPVPTSPLATCPAQTSPLAQPALPHPCKAAEWNLQGCGIEPVTL</sequence>
<evidence type="ECO:0000313" key="2">
    <source>
        <dbReference type="EMBL" id="KAG7516229.1"/>
    </source>
</evidence>
<keyword evidence="3" id="KW-1185">Reference proteome</keyword>
<dbReference type="AlphaFoldDB" id="A0AAV6SGN7"/>
<comment type="caution">
    <text evidence="2">The sequence shown here is derived from an EMBL/GenBank/DDBJ whole genome shotgun (WGS) entry which is preliminary data.</text>
</comment>
<reference evidence="2" key="2">
    <citation type="submission" date="2021-03" db="EMBL/GenBank/DDBJ databases">
        <authorList>
            <person name="Guerrero-Cozar I."/>
            <person name="Gomez-Garrido J."/>
            <person name="Berbel C."/>
            <person name="Martinez-Blanch J.F."/>
            <person name="Alioto T."/>
            <person name="Claros M.G."/>
            <person name="Gagnaire P.A."/>
            <person name="Manchado M."/>
        </authorList>
    </citation>
    <scope>NUCLEOTIDE SEQUENCE</scope>
    <source>
        <strain evidence="2">Sse05_10M</strain>
        <tissue evidence="2">Blood</tissue>
    </source>
</reference>
<protein>
    <submittedName>
        <fullName evidence="2">Uncharacterized protein</fullName>
    </submittedName>
</protein>
<gene>
    <name evidence="2" type="ORF">JOB18_026191</name>
</gene>
<dbReference type="Proteomes" id="UP000693946">
    <property type="component" value="Linkage Group LG13"/>
</dbReference>
<accession>A0AAV6SGN7</accession>
<name>A0AAV6SGN7_SOLSE</name>
<dbReference type="EMBL" id="JAGKHQ010000005">
    <property type="protein sequence ID" value="KAG7516230.1"/>
    <property type="molecule type" value="Genomic_DNA"/>
</dbReference>
<organism evidence="2 3">
    <name type="scientific">Solea senegalensis</name>
    <name type="common">Senegalese sole</name>
    <dbReference type="NCBI Taxonomy" id="28829"/>
    <lineage>
        <taxon>Eukaryota</taxon>
        <taxon>Metazoa</taxon>
        <taxon>Chordata</taxon>
        <taxon>Craniata</taxon>
        <taxon>Vertebrata</taxon>
        <taxon>Euteleostomi</taxon>
        <taxon>Actinopterygii</taxon>
        <taxon>Neopterygii</taxon>
        <taxon>Teleostei</taxon>
        <taxon>Neoteleostei</taxon>
        <taxon>Acanthomorphata</taxon>
        <taxon>Carangaria</taxon>
        <taxon>Pleuronectiformes</taxon>
        <taxon>Pleuronectoidei</taxon>
        <taxon>Soleidae</taxon>
        <taxon>Solea</taxon>
    </lineage>
</organism>